<gene>
    <name evidence="2" type="ORF">SI8410_06007857</name>
</gene>
<dbReference type="OrthoDB" id="303107at2759"/>
<keyword evidence="3" id="KW-1185">Reference proteome</keyword>
<dbReference type="EMBL" id="LR746269">
    <property type="protein sequence ID" value="CAA7397192.1"/>
    <property type="molecule type" value="Genomic_DNA"/>
</dbReference>
<reference evidence="2" key="1">
    <citation type="submission" date="2020-02" db="EMBL/GenBank/DDBJ databases">
        <authorList>
            <person name="Scholz U."/>
            <person name="Mascher M."/>
            <person name="Fiebig A."/>
        </authorList>
    </citation>
    <scope>NUCLEOTIDE SEQUENCE</scope>
</reference>
<proteinExistence type="predicted"/>
<protein>
    <submittedName>
        <fullName evidence="2">Uncharacterized protein</fullName>
    </submittedName>
</protein>
<evidence type="ECO:0000313" key="2">
    <source>
        <dbReference type="EMBL" id="CAA7397192.1"/>
    </source>
</evidence>
<evidence type="ECO:0000256" key="1">
    <source>
        <dbReference type="SAM" id="MobiDB-lite"/>
    </source>
</evidence>
<dbReference type="InterPro" id="IPR028938">
    <property type="entry name" value="Rsf1-like"/>
</dbReference>
<feature type="region of interest" description="Disordered" evidence="1">
    <location>
        <begin position="367"/>
        <end position="454"/>
    </location>
</feature>
<accession>A0A7I8KIC6</accession>
<organism evidence="2 3">
    <name type="scientific">Spirodela intermedia</name>
    <name type="common">Intermediate duckweed</name>
    <dbReference type="NCBI Taxonomy" id="51605"/>
    <lineage>
        <taxon>Eukaryota</taxon>
        <taxon>Viridiplantae</taxon>
        <taxon>Streptophyta</taxon>
        <taxon>Embryophyta</taxon>
        <taxon>Tracheophyta</taxon>
        <taxon>Spermatophyta</taxon>
        <taxon>Magnoliopsida</taxon>
        <taxon>Liliopsida</taxon>
        <taxon>Araceae</taxon>
        <taxon>Lemnoideae</taxon>
        <taxon>Spirodela</taxon>
    </lineage>
</organism>
<dbReference type="GO" id="GO:0006355">
    <property type="term" value="P:regulation of DNA-templated transcription"/>
    <property type="evidence" value="ECO:0007669"/>
    <property type="project" value="InterPro"/>
</dbReference>
<dbReference type="AlphaFoldDB" id="A0A7I8KIC6"/>
<dbReference type="GO" id="GO:0031213">
    <property type="term" value="C:RSF complex"/>
    <property type="evidence" value="ECO:0007669"/>
    <property type="project" value="InterPro"/>
</dbReference>
<dbReference type="PANTHER" id="PTHR14296:SF12">
    <property type="entry name" value="DDT DOMAIN-CONTAINING PROTEIN DDR4 ISOFORM X1"/>
    <property type="match status" value="1"/>
</dbReference>
<sequence length="454" mass="52157">MSERRGRGRPPLVKYTGHREDTTDDEVTVLEPPLSETDLCRLQLRGRWELASVLNFLHVFQPIILSELKISAEEMEIALMTAGNVLAHIHITLLKGIPPVSKNLEESDAWVTVLCKKLKMWWPWVAEGEVPLVANNGVEILTYKGLDPMTRLLILKALCEIRMQQDDILSYVDEGVKRGGQLSKFRKDSIYQDGNGTTYWYDGDSVIGHRLYKNVPKVEYKPKPKGRGRLTQPRVTFQWETLATNLKEFQQIADKLLCSKISSEHAIGSIVKDEIMPVVEELEKKKERLLKRRQRQATLFEGLRNCNFIQSRRSCRERRPVSYTFDEYYESIDEAIQDENGEDQLSSSWMNSHPLELLYRKRKMSISKKDDDEGDSTAEATDQDHSENSVQTSAERPKDGHRKHEGWDEACGGRGDMGWLEMRKRLRERPTANTGYNPNVRAVPDGDGGRRRAD</sequence>
<name>A0A7I8KIC6_SPIIN</name>
<dbReference type="PANTHER" id="PTHR14296">
    <property type="entry name" value="REMODELING AND SPACING FACTOR 1"/>
    <property type="match status" value="1"/>
</dbReference>
<evidence type="ECO:0000313" key="3">
    <source>
        <dbReference type="Proteomes" id="UP000663760"/>
    </source>
</evidence>
<dbReference type="Proteomes" id="UP000663760">
    <property type="component" value="Chromosome 6"/>
</dbReference>